<reference evidence="1" key="1">
    <citation type="submission" date="2022-08" db="EMBL/GenBank/DDBJ databases">
        <title>Complete Genome Sequences of 2 Bosea sp. soil isolates.</title>
        <authorList>
            <person name="Alvarez Arevalo M."/>
            <person name="Sterndorff E.B."/>
            <person name="Faurdal D."/>
            <person name="Joergensen T.S."/>
            <person name="Weber T."/>
        </authorList>
    </citation>
    <scope>NUCLEOTIDE SEQUENCE</scope>
    <source>
        <strain evidence="1">NBC_00436</strain>
        <plasmid evidence="1">pNBC436</plasmid>
    </source>
</reference>
<geneLocation type="plasmid" evidence="1">
    <name>pNBC436</name>
</geneLocation>
<dbReference type="AlphaFoldDB" id="A0A9E8CNJ6"/>
<name>A0A9E8CNJ6_9HYPH</name>
<accession>A0A9E8CNJ6</accession>
<dbReference type="EMBL" id="CP102775">
    <property type="protein sequence ID" value="UZF90012.1"/>
    <property type="molecule type" value="Genomic_DNA"/>
</dbReference>
<protein>
    <recommendedName>
        <fullName evidence="2">DUF4352 domain-containing protein</fullName>
    </recommendedName>
</protein>
<evidence type="ECO:0008006" key="2">
    <source>
        <dbReference type="Google" id="ProtNLM"/>
    </source>
</evidence>
<sequence length="186" mass="20154">MIRFLARALAILVIAGLLYAMQRTTAGYSEITGPIVQNAGFGTVATARSFKLRVEKVILAEKLRWQAFGRSYERDSGGLWAVVVAAAEGAPASATLGGAIWQSASGLRFDVSSRVSQPRNLLNGNRLEPGLARRGLLIFEIGRDETRGAALLVSEARFPRLDSQLRVALPDDKIEQAETLDLDTMP</sequence>
<keyword evidence="1" id="KW-0614">Plasmid</keyword>
<gene>
    <name evidence="1" type="ORF">NWE54_27350</name>
</gene>
<evidence type="ECO:0000313" key="1">
    <source>
        <dbReference type="EMBL" id="UZF90012.1"/>
    </source>
</evidence>
<proteinExistence type="predicted"/>
<organism evidence="1">
    <name type="scientific">Bosea sp. NBC_00436</name>
    <dbReference type="NCBI Taxonomy" id="2969620"/>
    <lineage>
        <taxon>Bacteria</taxon>
        <taxon>Pseudomonadati</taxon>
        <taxon>Pseudomonadota</taxon>
        <taxon>Alphaproteobacteria</taxon>
        <taxon>Hyphomicrobiales</taxon>
        <taxon>Boseaceae</taxon>
        <taxon>Bosea</taxon>
    </lineage>
</organism>